<keyword evidence="2" id="KW-1185">Reference proteome</keyword>
<evidence type="ECO:0000313" key="2">
    <source>
        <dbReference type="Proteomes" id="UP001142489"/>
    </source>
</evidence>
<gene>
    <name evidence="1" type="ORF">JRQ81_007427</name>
</gene>
<dbReference type="AlphaFoldDB" id="A0A9Q1AU83"/>
<name>A0A9Q1AU83_9SAUR</name>
<proteinExistence type="predicted"/>
<sequence>MSDLGVFEDCLILWLQLLTTDQKGKGSAFTAAAMGYDVDATKRVKRWVSTHFK</sequence>
<dbReference type="EMBL" id="JAPFRF010000015">
    <property type="protein sequence ID" value="KAJ7310505.1"/>
    <property type="molecule type" value="Genomic_DNA"/>
</dbReference>
<evidence type="ECO:0000313" key="1">
    <source>
        <dbReference type="EMBL" id="KAJ7310505.1"/>
    </source>
</evidence>
<feature type="non-terminal residue" evidence="1">
    <location>
        <position position="53"/>
    </location>
</feature>
<reference evidence="1" key="1">
    <citation type="journal article" date="2023" name="DNA Res.">
        <title>Chromosome-level genome assembly of Phrynocephalus forsythii using third-generation DNA sequencing and Hi-C analysis.</title>
        <authorList>
            <person name="Qi Y."/>
            <person name="Zhao W."/>
            <person name="Zhao Y."/>
            <person name="Niu C."/>
            <person name="Cao S."/>
            <person name="Zhang Y."/>
        </authorList>
    </citation>
    <scope>NUCLEOTIDE SEQUENCE</scope>
    <source>
        <tissue evidence="1">Muscle</tissue>
    </source>
</reference>
<organism evidence="1 2">
    <name type="scientific">Phrynocephalus forsythii</name>
    <dbReference type="NCBI Taxonomy" id="171643"/>
    <lineage>
        <taxon>Eukaryota</taxon>
        <taxon>Metazoa</taxon>
        <taxon>Chordata</taxon>
        <taxon>Craniata</taxon>
        <taxon>Vertebrata</taxon>
        <taxon>Euteleostomi</taxon>
        <taxon>Lepidosauria</taxon>
        <taxon>Squamata</taxon>
        <taxon>Bifurcata</taxon>
        <taxon>Unidentata</taxon>
        <taxon>Episquamata</taxon>
        <taxon>Toxicofera</taxon>
        <taxon>Iguania</taxon>
        <taxon>Acrodonta</taxon>
        <taxon>Agamidae</taxon>
        <taxon>Agaminae</taxon>
        <taxon>Phrynocephalus</taxon>
    </lineage>
</organism>
<protein>
    <submittedName>
        <fullName evidence="1">Uncharacterized protein</fullName>
    </submittedName>
</protein>
<accession>A0A9Q1AU83</accession>
<dbReference type="Proteomes" id="UP001142489">
    <property type="component" value="Unassembled WGS sequence"/>
</dbReference>
<comment type="caution">
    <text evidence="1">The sequence shown here is derived from an EMBL/GenBank/DDBJ whole genome shotgun (WGS) entry which is preliminary data.</text>
</comment>